<evidence type="ECO:0000256" key="2">
    <source>
        <dbReference type="ARBA" id="ARBA00002869"/>
    </source>
</evidence>
<comment type="function">
    <text evidence="2">Tetrapolymerization of the monopyrrole PBG into the hydroxymethylbilane pre-uroporphyrinogen in several discrete steps.</text>
</comment>
<evidence type="ECO:0000256" key="7">
    <source>
        <dbReference type="ARBA" id="ARBA00012655"/>
    </source>
</evidence>
<dbReference type="PANTHER" id="PTHR11557">
    <property type="entry name" value="PORPHOBILINOGEN DEAMINASE"/>
    <property type="match status" value="1"/>
</dbReference>
<dbReference type="NCBIfam" id="TIGR00212">
    <property type="entry name" value="hemC"/>
    <property type="match status" value="1"/>
</dbReference>
<comment type="pathway">
    <text evidence="5">Porphyrin-containing compound metabolism; chlorophyll biosynthesis.</text>
</comment>
<dbReference type="PANTHER" id="PTHR11557:SF0">
    <property type="entry name" value="PORPHOBILINOGEN DEAMINASE"/>
    <property type="match status" value="1"/>
</dbReference>
<proteinExistence type="inferred from homology"/>
<protein>
    <recommendedName>
        <fullName evidence="15">Porphobilinogen deaminase, chloroplastic</fullName>
        <ecNumber evidence="7">2.5.1.61</ecNumber>
    </recommendedName>
    <alternativeName>
        <fullName evidence="14">Hydroxymethylbilane synthase</fullName>
    </alternativeName>
    <alternativeName>
        <fullName evidence="13">Pre-uroporphyrinogen synthase</fullName>
    </alternativeName>
</protein>
<evidence type="ECO:0000256" key="9">
    <source>
        <dbReference type="ARBA" id="ARBA00022640"/>
    </source>
</evidence>
<dbReference type="OrthoDB" id="564646at2759"/>
<evidence type="ECO:0000256" key="5">
    <source>
        <dbReference type="ARBA" id="ARBA00005173"/>
    </source>
</evidence>
<evidence type="ECO:0000256" key="13">
    <source>
        <dbReference type="ARBA" id="ARBA00030685"/>
    </source>
</evidence>
<accession>A0A5N6P1Z8</accession>
<keyword evidence="9" id="KW-0934">Plastid</keyword>
<evidence type="ECO:0000256" key="14">
    <source>
        <dbReference type="ARBA" id="ARBA00033064"/>
    </source>
</evidence>
<dbReference type="PRINTS" id="PR00151">
    <property type="entry name" value="PORPHBDMNASE"/>
</dbReference>
<feature type="domain" description="Porphobilinogen deaminase N-terminal" evidence="16">
    <location>
        <begin position="139"/>
        <end position="351"/>
    </location>
</feature>
<dbReference type="SUPFAM" id="SSF54782">
    <property type="entry name" value="Porphobilinogen deaminase (hydroxymethylbilane synthase), C-terminal domain"/>
    <property type="match status" value="1"/>
</dbReference>
<comment type="caution">
    <text evidence="18">The sequence shown here is derived from an EMBL/GenBank/DDBJ whole genome shotgun (WGS) entry which is preliminary data.</text>
</comment>
<dbReference type="InterPro" id="IPR022417">
    <property type="entry name" value="Porphobilin_deaminase_N"/>
</dbReference>
<evidence type="ECO:0000256" key="10">
    <source>
        <dbReference type="ARBA" id="ARBA00022679"/>
    </source>
</evidence>
<dbReference type="EC" id="2.5.1.61" evidence="7"/>
<dbReference type="FunFam" id="3.40.190.10:FF:000004">
    <property type="entry name" value="Porphobilinogen deaminase"/>
    <property type="match status" value="1"/>
</dbReference>
<dbReference type="CDD" id="cd13648">
    <property type="entry name" value="PBP2_PBGD_1"/>
    <property type="match status" value="1"/>
</dbReference>
<dbReference type="Proteomes" id="UP000326396">
    <property type="component" value="Linkage Group LG15"/>
</dbReference>
<dbReference type="Pfam" id="PF03900">
    <property type="entry name" value="Porphobil_deamC"/>
    <property type="match status" value="1"/>
</dbReference>
<sequence>MAEGDGTRTDLVGAAVGRDQFRLVRVWVAEQDLNRLVRGLVRRRVNGTVVNLYEWESSDVLLTWRINRLPISSPTSDLFVLNMETSNLTLISANFTSKSLLSANNGFCIQSPPLLRQRRRKIPLIKASVAAVEKKVALIRIGTRGSPLALAQAYETRDKLMASSSELAEEGAIEIVVIKTTGDKILSQPLADIGGKGLFTKEIDEALLNSEIDIAVHSMKDVPTYLPEKTILPCNLPREDVRDAFISLNATSLADLPAGSIVGTASLRRKSQLLHRYPSLSVLENFRGNVQTRLKKLNDGVVEATLLALAGLKRLNMTEHVSSILPIDDMLPAVAQGAIGIACRSDDEKMANYISKLNHEETRLAVACERAFLLTLDGSCRTPIAGYACRDEDGNCLFRGLVASPDGTKVLETSRKGLYAYEDMILMGKDAGEELLSRAGPGFFDS</sequence>
<evidence type="ECO:0000256" key="12">
    <source>
        <dbReference type="ARBA" id="ARBA00023244"/>
    </source>
</evidence>
<dbReference type="EMBL" id="SZYD01000007">
    <property type="protein sequence ID" value="KAD5802818.1"/>
    <property type="molecule type" value="Genomic_DNA"/>
</dbReference>
<dbReference type="GO" id="GO:0009507">
    <property type="term" value="C:chloroplast"/>
    <property type="evidence" value="ECO:0007669"/>
    <property type="project" value="UniProtKB-SubCell"/>
</dbReference>
<comment type="pathway">
    <text evidence="4">Porphyrin-containing compound metabolism; protoporphyrin-IX biosynthesis; coproporphyrinogen-III from 5-aminolevulinate: step 2/4.</text>
</comment>
<dbReference type="InterPro" id="IPR000860">
    <property type="entry name" value="HemC"/>
</dbReference>
<comment type="cofactor">
    <cofactor evidence="1">
        <name>dipyrromethane</name>
        <dbReference type="ChEBI" id="CHEBI:60342"/>
    </cofactor>
</comment>
<gene>
    <name evidence="18" type="ORF">E3N88_14178</name>
</gene>
<comment type="subcellular location">
    <subcellularLocation>
        <location evidence="3">Plastid</location>
        <location evidence="3">Chloroplast</location>
    </subcellularLocation>
</comment>
<reference evidence="18 19" key="1">
    <citation type="submission" date="2019-05" db="EMBL/GenBank/DDBJ databases">
        <title>Mikania micrantha, genome provides insights into the molecular mechanism of rapid growth.</title>
        <authorList>
            <person name="Liu B."/>
        </authorList>
    </citation>
    <scope>NUCLEOTIDE SEQUENCE [LARGE SCALE GENOMIC DNA]</scope>
    <source>
        <strain evidence="18">NLD-2019</strain>
        <tissue evidence="18">Leaf</tissue>
    </source>
</reference>
<dbReference type="InterPro" id="IPR036803">
    <property type="entry name" value="Porphobilinogen_deaminase_C_sf"/>
</dbReference>
<dbReference type="GO" id="GO:0006782">
    <property type="term" value="P:protoporphyrinogen IX biosynthetic process"/>
    <property type="evidence" value="ECO:0007669"/>
    <property type="project" value="UniProtKB-UniPathway"/>
</dbReference>
<dbReference type="GO" id="GO:0004418">
    <property type="term" value="F:hydroxymethylbilane synthase activity"/>
    <property type="evidence" value="ECO:0007669"/>
    <property type="project" value="UniProtKB-EC"/>
</dbReference>
<evidence type="ECO:0000256" key="15">
    <source>
        <dbReference type="ARBA" id="ARBA00074324"/>
    </source>
</evidence>
<dbReference type="SUPFAM" id="SSF53850">
    <property type="entry name" value="Periplasmic binding protein-like II"/>
    <property type="match status" value="1"/>
</dbReference>
<evidence type="ECO:0000256" key="6">
    <source>
        <dbReference type="ARBA" id="ARBA00005638"/>
    </source>
</evidence>
<feature type="domain" description="Porphobilinogen deaminase C-terminal" evidence="17">
    <location>
        <begin position="364"/>
        <end position="436"/>
    </location>
</feature>
<dbReference type="InterPro" id="IPR022418">
    <property type="entry name" value="Porphobilinogen_deaminase_C"/>
</dbReference>
<comment type="similarity">
    <text evidence="6">Belongs to the HMBS family.</text>
</comment>
<dbReference type="Gene3D" id="3.40.190.10">
    <property type="entry name" value="Periplasmic binding protein-like II"/>
    <property type="match status" value="2"/>
</dbReference>
<evidence type="ECO:0000313" key="18">
    <source>
        <dbReference type="EMBL" id="KAD5802818.1"/>
    </source>
</evidence>
<keyword evidence="8" id="KW-0150">Chloroplast</keyword>
<name>A0A5N6P1Z8_9ASTR</name>
<dbReference type="AlphaFoldDB" id="A0A5N6P1Z8"/>
<dbReference type="FunFam" id="3.40.190.10:FF:000101">
    <property type="entry name" value="Porphobilinogen deaminase, chloroplastic"/>
    <property type="match status" value="1"/>
</dbReference>
<dbReference type="Gene3D" id="3.30.160.40">
    <property type="entry name" value="Porphobilinogen deaminase, C-terminal domain"/>
    <property type="match status" value="1"/>
</dbReference>
<keyword evidence="10" id="KW-0808">Transferase</keyword>
<dbReference type="Pfam" id="PF01379">
    <property type="entry name" value="Porphobil_deam"/>
    <property type="match status" value="1"/>
</dbReference>
<keyword evidence="11" id="KW-0149">Chlorophyll biosynthesis</keyword>
<evidence type="ECO:0000256" key="3">
    <source>
        <dbReference type="ARBA" id="ARBA00004229"/>
    </source>
</evidence>
<evidence type="ECO:0000259" key="17">
    <source>
        <dbReference type="Pfam" id="PF03900"/>
    </source>
</evidence>
<evidence type="ECO:0000256" key="1">
    <source>
        <dbReference type="ARBA" id="ARBA00001916"/>
    </source>
</evidence>
<dbReference type="InterPro" id="IPR022419">
    <property type="entry name" value="Porphobilin_deaminase_cofac_BS"/>
</dbReference>
<dbReference type="FunFam" id="3.30.160.40:FF:000001">
    <property type="entry name" value="Porphobilinogen deaminase"/>
    <property type="match status" value="1"/>
</dbReference>
<keyword evidence="19" id="KW-1185">Reference proteome</keyword>
<evidence type="ECO:0000259" key="16">
    <source>
        <dbReference type="Pfam" id="PF01379"/>
    </source>
</evidence>
<dbReference type="GO" id="GO:0015995">
    <property type="term" value="P:chlorophyll biosynthetic process"/>
    <property type="evidence" value="ECO:0007669"/>
    <property type="project" value="UniProtKB-KW"/>
</dbReference>
<evidence type="ECO:0000256" key="11">
    <source>
        <dbReference type="ARBA" id="ARBA00023171"/>
    </source>
</evidence>
<evidence type="ECO:0000313" key="19">
    <source>
        <dbReference type="Proteomes" id="UP000326396"/>
    </source>
</evidence>
<evidence type="ECO:0000256" key="4">
    <source>
        <dbReference type="ARBA" id="ARBA00004735"/>
    </source>
</evidence>
<dbReference type="HAMAP" id="MF_00260">
    <property type="entry name" value="Porphobil_deam"/>
    <property type="match status" value="1"/>
</dbReference>
<dbReference type="UniPathway" id="UPA00251">
    <property type="reaction ID" value="UER00319"/>
</dbReference>
<dbReference type="PROSITE" id="PS00533">
    <property type="entry name" value="PORPHOBILINOGEN_DEAM"/>
    <property type="match status" value="1"/>
</dbReference>
<keyword evidence="12" id="KW-0627">Porphyrin biosynthesis</keyword>
<evidence type="ECO:0000256" key="8">
    <source>
        <dbReference type="ARBA" id="ARBA00022528"/>
    </source>
</evidence>
<organism evidence="18 19">
    <name type="scientific">Mikania micrantha</name>
    <name type="common">bitter vine</name>
    <dbReference type="NCBI Taxonomy" id="192012"/>
    <lineage>
        <taxon>Eukaryota</taxon>
        <taxon>Viridiplantae</taxon>
        <taxon>Streptophyta</taxon>
        <taxon>Embryophyta</taxon>
        <taxon>Tracheophyta</taxon>
        <taxon>Spermatophyta</taxon>
        <taxon>Magnoliopsida</taxon>
        <taxon>eudicotyledons</taxon>
        <taxon>Gunneridae</taxon>
        <taxon>Pentapetalae</taxon>
        <taxon>asterids</taxon>
        <taxon>campanulids</taxon>
        <taxon>Asterales</taxon>
        <taxon>Asteraceae</taxon>
        <taxon>Asteroideae</taxon>
        <taxon>Heliantheae alliance</taxon>
        <taxon>Eupatorieae</taxon>
        <taxon>Mikania</taxon>
    </lineage>
</organism>